<gene>
    <name evidence="2" type="ORF">C5L23_001294</name>
</gene>
<dbReference type="Gene3D" id="3.40.50.300">
    <property type="entry name" value="P-loop containing nucleotide triphosphate hydrolases"/>
    <property type="match status" value="1"/>
</dbReference>
<reference evidence="2 3" key="1">
    <citation type="journal article" date="2019" name="Appl. Microbiol. Biotechnol.">
        <title>Uncovering carbohydrate metabolism through a genotype-phenotype association study of 56 lactic acid bacteria genomes.</title>
        <authorList>
            <person name="Buron-Moles G."/>
            <person name="Chailyan A."/>
            <person name="Dolejs I."/>
            <person name="Forster J."/>
            <person name="Miks M.H."/>
        </authorList>
    </citation>
    <scope>NUCLEOTIDE SEQUENCE [LARGE SCALE GENOMIC DNA]</scope>
    <source>
        <strain evidence="2 3">ATCC 700006</strain>
    </source>
</reference>
<dbReference type="AlphaFoldDB" id="A0A4R5N6S1"/>
<sequence>MSLDEQGIGNFLLESGDSYSHEQEQVIQRIMDFIQKNINRQHAILTIKGDAGTGKSVVLFEAFLQLQAFALNSSKSDLFRTENRLLVNHAEMLKIYRKLSETSAILKKKYFMKPTPFINQMDKLDQLCDVVFIDEAHLLLTESDNYNQFHQENQLIEIIKHAKIVILIFDSHQVLKFKSQWYDEDLNHILSQYTHETMTLKKQYRIQDKYQDVTSWINTLTMNRMIVPHVQTDTFDFRIYNSAAKLYEAIQRRNTSNGLSRMLATTDYSYTVGKGKWYVSTADFKLPWDQLNVGTEPWALRPETIHEVGSIYTIQGFDLNYAGVIIGPGITYDKNKQKIIVTSDRYQDKAAFRVTKGHCFNEKDKQRIMLNALNVLLKRGRKGLYIYAHDQALREAFNNIKIDKAV</sequence>
<evidence type="ECO:0000313" key="3">
    <source>
        <dbReference type="Proteomes" id="UP000295681"/>
    </source>
</evidence>
<evidence type="ECO:0000313" key="2">
    <source>
        <dbReference type="EMBL" id="TDG67495.1"/>
    </source>
</evidence>
<protein>
    <recommendedName>
        <fullName evidence="1">Schlafen group 3-like DNA/RNA helicase domain-containing protein</fullName>
    </recommendedName>
</protein>
<dbReference type="InterPro" id="IPR018647">
    <property type="entry name" value="SLFN_3-like_DNA/RNA_helicase"/>
</dbReference>
<keyword evidence="3" id="KW-1185">Reference proteome</keyword>
<dbReference type="RefSeq" id="WP_010007083.1">
    <property type="nucleotide sequence ID" value="NZ_JAGYGP010000001.1"/>
</dbReference>
<dbReference type="EMBL" id="PUFI01000015">
    <property type="protein sequence ID" value="TDG67495.1"/>
    <property type="molecule type" value="Genomic_DNA"/>
</dbReference>
<accession>A0A4R5N6S1</accession>
<name>A0A4R5N6S1_9LACO</name>
<dbReference type="Pfam" id="PF09848">
    <property type="entry name" value="SLFN-g3_helicase"/>
    <property type="match status" value="1"/>
</dbReference>
<dbReference type="STRING" id="907931.GCA_000165675_01591"/>
<comment type="caution">
    <text evidence="2">The sequence shown here is derived from an EMBL/GenBank/DDBJ whole genome shotgun (WGS) entry which is preliminary data.</text>
</comment>
<organism evidence="2 3">
    <name type="scientific">Leuconostoc fallax</name>
    <dbReference type="NCBI Taxonomy" id="1251"/>
    <lineage>
        <taxon>Bacteria</taxon>
        <taxon>Bacillati</taxon>
        <taxon>Bacillota</taxon>
        <taxon>Bacilli</taxon>
        <taxon>Lactobacillales</taxon>
        <taxon>Lactobacillaceae</taxon>
        <taxon>Leuconostoc</taxon>
    </lineage>
</organism>
<feature type="domain" description="Schlafen group 3-like DNA/RNA helicase" evidence="1">
    <location>
        <begin position="43"/>
        <end position="390"/>
    </location>
</feature>
<dbReference type="SUPFAM" id="SSF52540">
    <property type="entry name" value="P-loop containing nucleoside triphosphate hydrolases"/>
    <property type="match status" value="1"/>
</dbReference>
<evidence type="ECO:0000259" key="1">
    <source>
        <dbReference type="Pfam" id="PF09848"/>
    </source>
</evidence>
<proteinExistence type="predicted"/>
<dbReference type="InterPro" id="IPR027417">
    <property type="entry name" value="P-loop_NTPase"/>
</dbReference>
<dbReference type="Proteomes" id="UP000295681">
    <property type="component" value="Unassembled WGS sequence"/>
</dbReference>